<dbReference type="SUPFAM" id="SSF54534">
    <property type="entry name" value="FKBP-like"/>
    <property type="match status" value="1"/>
</dbReference>
<evidence type="ECO:0000256" key="5">
    <source>
        <dbReference type="ARBA" id="ARBA00023235"/>
    </source>
</evidence>
<protein>
    <recommendedName>
        <fullName evidence="3 6">peptidylprolyl isomerase</fullName>
        <ecNumber evidence="3 6">5.2.1.8</ecNumber>
    </recommendedName>
</protein>
<evidence type="ECO:0000256" key="3">
    <source>
        <dbReference type="ARBA" id="ARBA00013194"/>
    </source>
</evidence>
<dbReference type="Pfam" id="PF00254">
    <property type="entry name" value="FKBP_C"/>
    <property type="match status" value="1"/>
</dbReference>
<feature type="domain" description="PPIase FKBP-type" evidence="9">
    <location>
        <begin position="238"/>
        <end position="327"/>
    </location>
</feature>
<dbReference type="RefSeq" id="WP_378577915.1">
    <property type="nucleotide sequence ID" value="NZ_JBHSFQ010000026.1"/>
</dbReference>
<gene>
    <name evidence="10" type="ORF">ACFO4E_22460</name>
</gene>
<dbReference type="PANTHER" id="PTHR43811">
    <property type="entry name" value="FKBP-TYPE PEPTIDYL-PROLYL CIS-TRANS ISOMERASE FKPA"/>
    <property type="match status" value="1"/>
</dbReference>
<dbReference type="Gene3D" id="3.10.50.40">
    <property type="match status" value="1"/>
</dbReference>
<organism evidence="10 11">
    <name type="scientific">Nocardiopsis mangrovi</name>
    <dbReference type="NCBI Taxonomy" id="1179818"/>
    <lineage>
        <taxon>Bacteria</taxon>
        <taxon>Bacillati</taxon>
        <taxon>Actinomycetota</taxon>
        <taxon>Actinomycetes</taxon>
        <taxon>Streptosporangiales</taxon>
        <taxon>Nocardiopsidaceae</taxon>
        <taxon>Nocardiopsis</taxon>
    </lineage>
</organism>
<proteinExistence type="inferred from homology"/>
<feature type="compositionally biased region" description="Acidic residues" evidence="7">
    <location>
        <begin position="337"/>
        <end position="349"/>
    </location>
</feature>
<dbReference type="Proteomes" id="UP001595923">
    <property type="component" value="Unassembled WGS sequence"/>
</dbReference>
<keyword evidence="5 6" id="KW-0413">Isomerase</keyword>
<dbReference type="EC" id="5.2.1.8" evidence="3 6"/>
<evidence type="ECO:0000256" key="1">
    <source>
        <dbReference type="ARBA" id="ARBA00000971"/>
    </source>
</evidence>
<keyword evidence="4 6" id="KW-0697">Rotamase</keyword>
<comment type="catalytic activity">
    <reaction evidence="1 6">
        <text>[protein]-peptidylproline (omega=180) = [protein]-peptidylproline (omega=0)</text>
        <dbReference type="Rhea" id="RHEA:16237"/>
        <dbReference type="Rhea" id="RHEA-COMP:10747"/>
        <dbReference type="Rhea" id="RHEA-COMP:10748"/>
        <dbReference type="ChEBI" id="CHEBI:83833"/>
        <dbReference type="ChEBI" id="CHEBI:83834"/>
        <dbReference type="EC" id="5.2.1.8"/>
    </reaction>
</comment>
<name>A0ABV9E322_9ACTN</name>
<dbReference type="PANTHER" id="PTHR43811:SF19">
    <property type="entry name" value="39 KDA FK506-BINDING NUCLEAR PROTEIN"/>
    <property type="match status" value="1"/>
</dbReference>
<comment type="similarity">
    <text evidence="2">Belongs to the FKBP-type PPIase family.</text>
</comment>
<dbReference type="PROSITE" id="PS50059">
    <property type="entry name" value="FKBP_PPIASE"/>
    <property type="match status" value="1"/>
</dbReference>
<evidence type="ECO:0000313" key="11">
    <source>
        <dbReference type="Proteomes" id="UP001595923"/>
    </source>
</evidence>
<evidence type="ECO:0000259" key="9">
    <source>
        <dbReference type="PROSITE" id="PS50059"/>
    </source>
</evidence>
<keyword evidence="11" id="KW-1185">Reference proteome</keyword>
<evidence type="ECO:0000256" key="4">
    <source>
        <dbReference type="ARBA" id="ARBA00023110"/>
    </source>
</evidence>
<dbReference type="InterPro" id="IPR046357">
    <property type="entry name" value="PPIase_dom_sf"/>
</dbReference>
<comment type="caution">
    <text evidence="10">The sequence shown here is derived from an EMBL/GenBank/DDBJ whole genome shotgun (WGS) entry which is preliminary data.</text>
</comment>
<feature type="region of interest" description="Disordered" evidence="7">
    <location>
        <begin position="179"/>
        <end position="224"/>
    </location>
</feature>
<feature type="chain" id="PRO_5046320715" description="peptidylprolyl isomerase" evidence="8">
    <location>
        <begin position="24"/>
        <end position="349"/>
    </location>
</feature>
<evidence type="ECO:0000256" key="6">
    <source>
        <dbReference type="PROSITE-ProRule" id="PRU00277"/>
    </source>
</evidence>
<evidence type="ECO:0000313" key="10">
    <source>
        <dbReference type="EMBL" id="MFC4564630.1"/>
    </source>
</evidence>
<accession>A0ABV9E322</accession>
<evidence type="ECO:0000256" key="7">
    <source>
        <dbReference type="SAM" id="MobiDB-lite"/>
    </source>
</evidence>
<sequence length="349" mass="36546">MRRRAAALAVPFSAVLLAVTSCGAIPEEWRTPAFMRSDEPEFDERLPTVTGDVGEEPDVEFPSIAPPGEQISGVAHRGAGEGALVRTDDMIVADIVDYQWTGEGEAEKTNSTYDTGTPVLLELAQMNEELTGSLADQPVGSRVVFNFPAQDPAEAASMGQPEPEPGDSVSIVDIRSRFGRGDVVPGEQTTDGGGDGLPTAPDPGHDRPEITIPEDTDPPGGLESTRLIEGDGPEVEAEQQLVVQYTGVTWNDGEVFDSTWDRGGAPATFPIGVGQVIEGWDEGLVGQKVGSRVMLTIPEDLAYGEAAAESGSPEGTLVFVVDILGAVDSPPAPEPEASGEPEASAEPEG</sequence>
<feature type="signal peptide" evidence="8">
    <location>
        <begin position="1"/>
        <end position="23"/>
    </location>
</feature>
<dbReference type="PROSITE" id="PS51257">
    <property type="entry name" value="PROKAR_LIPOPROTEIN"/>
    <property type="match status" value="1"/>
</dbReference>
<dbReference type="InterPro" id="IPR001179">
    <property type="entry name" value="PPIase_FKBP_dom"/>
</dbReference>
<evidence type="ECO:0000256" key="2">
    <source>
        <dbReference type="ARBA" id="ARBA00006577"/>
    </source>
</evidence>
<reference evidence="11" key="1">
    <citation type="journal article" date="2019" name="Int. J. Syst. Evol. Microbiol.">
        <title>The Global Catalogue of Microorganisms (GCM) 10K type strain sequencing project: providing services to taxonomists for standard genome sequencing and annotation.</title>
        <authorList>
            <consortium name="The Broad Institute Genomics Platform"/>
            <consortium name="The Broad Institute Genome Sequencing Center for Infectious Disease"/>
            <person name="Wu L."/>
            <person name="Ma J."/>
        </authorList>
    </citation>
    <scope>NUCLEOTIDE SEQUENCE [LARGE SCALE GENOMIC DNA]</scope>
    <source>
        <strain evidence="11">XZYJ18</strain>
    </source>
</reference>
<feature type="region of interest" description="Disordered" evidence="7">
    <location>
        <begin position="328"/>
        <end position="349"/>
    </location>
</feature>
<evidence type="ECO:0000256" key="8">
    <source>
        <dbReference type="SAM" id="SignalP"/>
    </source>
</evidence>
<dbReference type="EMBL" id="JBHSFQ010000026">
    <property type="protein sequence ID" value="MFC4564630.1"/>
    <property type="molecule type" value="Genomic_DNA"/>
</dbReference>
<keyword evidence="8" id="KW-0732">Signal</keyword>
<dbReference type="GO" id="GO:0003755">
    <property type="term" value="F:peptidyl-prolyl cis-trans isomerase activity"/>
    <property type="evidence" value="ECO:0007669"/>
    <property type="project" value="UniProtKB-EC"/>
</dbReference>